<evidence type="ECO:0000256" key="6">
    <source>
        <dbReference type="ARBA" id="ARBA00022801"/>
    </source>
</evidence>
<evidence type="ECO:0000256" key="4">
    <source>
        <dbReference type="ARBA" id="ARBA00022670"/>
    </source>
</evidence>
<dbReference type="FunFam" id="3.40.50.1820:FF:000072">
    <property type="entry name" value="Serine carboxypeptidase-like 19"/>
    <property type="match status" value="1"/>
</dbReference>
<evidence type="ECO:0000256" key="1">
    <source>
        <dbReference type="ARBA" id="ARBA00004613"/>
    </source>
</evidence>
<reference evidence="11 12" key="1">
    <citation type="journal article" date="2018" name="Mol. Plant">
        <title>The genome of Artemisia annua provides insight into the evolution of Asteraceae family and artemisinin biosynthesis.</title>
        <authorList>
            <person name="Shen Q."/>
            <person name="Zhang L."/>
            <person name="Liao Z."/>
            <person name="Wang S."/>
            <person name="Yan T."/>
            <person name="Shi P."/>
            <person name="Liu M."/>
            <person name="Fu X."/>
            <person name="Pan Q."/>
            <person name="Wang Y."/>
            <person name="Lv Z."/>
            <person name="Lu X."/>
            <person name="Zhang F."/>
            <person name="Jiang W."/>
            <person name="Ma Y."/>
            <person name="Chen M."/>
            <person name="Hao X."/>
            <person name="Li L."/>
            <person name="Tang Y."/>
            <person name="Lv G."/>
            <person name="Zhou Y."/>
            <person name="Sun X."/>
            <person name="Brodelius P.E."/>
            <person name="Rose J.K.C."/>
            <person name="Tang K."/>
        </authorList>
    </citation>
    <scope>NUCLEOTIDE SEQUENCE [LARGE SCALE GENOMIC DNA]</scope>
    <source>
        <strain evidence="12">cv. Huhao1</strain>
        <tissue evidence="11">Leaf</tissue>
    </source>
</reference>
<dbReference type="Pfam" id="PF00450">
    <property type="entry name" value="Peptidase_S10"/>
    <property type="match status" value="1"/>
</dbReference>
<keyword evidence="4" id="KW-0645">Protease</keyword>
<dbReference type="AlphaFoldDB" id="A0A2U1P833"/>
<dbReference type="PROSITE" id="PS00560">
    <property type="entry name" value="CARBOXYPEPT_SER_HIS"/>
    <property type="match status" value="1"/>
</dbReference>
<dbReference type="InterPro" id="IPR033124">
    <property type="entry name" value="Ser_caboxypep_his_AS"/>
</dbReference>
<dbReference type="InterPro" id="IPR029058">
    <property type="entry name" value="AB_hydrolase_fold"/>
</dbReference>
<comment type="similarity">
    <text evidence="2">Belongs to the peptidase S10 family.</text>
</comment>
<evidence type="ECO:0000256" key="5">
    <source>
        <dbReference type="ARBA" id="ARBA00022729"/>
    </source>
</evidence>
<dbReference type="GO" id="GO:0019748">
    <property type="term" value="P:secondary metabolic process"/>
    <property type="evidence" value="ECO:0007669"/>
    <property type="project" value="TreeGrafter"/>
</dbReference>
<dbReference type="GO" id="GO:0016747">
    <property type="term" value="F:acyltransferase activity, transferring groups other than amino-acyl groups"/>
    <property type="evidence" value="ECO:0007669"/>
    <property type="project" value="TreeGrafter"/>
</dbReference>
<evidence type="ECO:0000313" key="11">
    <source>
        <dbReference type="EMBL" id="PWA81911.1"/>
    </source>
</evidence>
<dbReference type="FunFam" id="3.40.50.12670:FF:000002">
    <property type="entry name" value="Carboxypeptidase"/>
    <property type="match status" value="1"/>
</dbReference>
<evidence type="ECO:0000256" key="10">
    <source>
        <dbReference type="SAM" id="SignalP"/>
    </source>
</evidence>
<keyword evidence="9" id="KW-1133">Transmembrane helix</keyword>
<feature type="chain" id="PRO_5015444873" evidence="10">
    <location>
        <begin position="32"/>
        <end position="501"/>
    </location>
</feature>
<keyword evidence="9" id="KW-0812">Transmembrane</keyword>
<dbReference type="PANTHER" id="PTHR11802:SF224">
    <property type="entry name" value="SERINE CARBOXYPEPTIDASE-LIKE 7 ISOFORM X1"/>
    <property type="match status" value="1"/>
</dbReference>
<dbReference type="GO" id="GO:0004185">
    <property type="term" value="F:serine-type carboxypeptidase activity"/>
    <property type="evidence" value="ECO:0007669"/>
    <property type="project" value="InterPro"/>
</dbReference>
<comment type="caution">
    <text evidence="11">The sequence shown here is derived from an EMBL/GenBank/DDBJ whole genome shotgun (WGS) entry which is preliminary data.</text>
</comment>
<keyword evidence="3 11" id="KW-0121">Carboxypeptidase</keyword>
<dbReference type="SUPFAM" id="SSF53474">
    <property type="entry name" value="alpha/beta-Hydrolases"/>
    <property type="match status" value="1"/>
</dbReference>
<evidence type="ECO:0000256" key="8">
    <source>
        <dbReference type="ARBA" id="ARBA00023180"/>
    </source>
</evidence>
<dbReference type="PRINTS" id="PR00724">
    <property type="entry name" value="CRBOXYPTASEC"/>
</dbReference>
<evidence type="ECO:0000256" key="7">
    <source>
        <dbReference type="ARBA" id="ARBA00023157"/>
    </source>
</evidence>
<name>A0A2U1P833_ARTAN</name>
<protein>
    <submittedName>
        <fullName evidence="11">Serine carboxypeptidase</fullName>
    </submittedName>
</protein>
<dbReference type="Gene3D" id="3.40.50.12670">
    <property type="match status" value="1"/>
</dbReference>
<dbReference type="Proteomes" id="UP000245207">
    <property type="component" value="Unassembled WGS sequence"/>
</dbReference>
<dbReference type="GO" id="GO:0005576">
    <property type="term" value="C:extracellular region"/>
    <property type="evidence" value="ECO:0007669"/>
    <property type="project" value="UniProtKB-SubCell"/>
</dbReference>
<comment type="subcellular location">
    <subcellularLocation>
        <location evidence="1">Secreted</location>
    </subcellularLocation>
</comment>
<dbReference type="GO" id="GO:0006508">
    <property type="term" value="P:proteolysis"/>
    <property type="evidence" value="ECO:0007669"/>
    <property type="project" value="UniProtKB-KW"/>
</dbReference>
<feature type="transmembrane region" description="Helical" evidence="9">
    <location>
        <begin position="330"/>
        <end position="350"/>
    </location>
</feature>
<keyword evidence="12" id="KW-1185">Reference proteome</keyword>
<dbReference type="FunFam" id="3.40.50.11320:FF:000002">
    <property type="entry name" value="Carboxypeptidase"/>
    <property type="match status" value="1"/>
</dbReference>
<keyword evidence="7" id="KW-1015">Disulfide bond</keyword>
<proteinExistence type="inferred from homology"/>
<keyword evidence="9" id="KW-0472">Membrane</keyword>
<keyword evidence="8" id="KW-0325">Glycoprotein</keyword>
<sequence length="501" mass="56319">MLKPPSQSTNQVRPMLFAVFLVLFSLEVIDSRSLVKTLPGFDGDLPFTLETGYIGLGESDEVQLFYYFIESEGNPKDDPLMLWMSGGPGCSSASGLFYEIGPLTFPYATSTLEKPVLELVPDSWTKVASIIFLDQPAGSGFSYARTPEAYITNDTSAAINSYNFLRKWLIEHPKFLNNPLYIGADSYSGIVLPIIVEEIYNGNEVGKLPHLNFKRYVLGNPLTDTNGGTNSRMPFAHRMALLSDAIYKSTKENCHGDYVNVDPDNNLCKHDLQVVNKCLERIFTSQILEPTCDLLQMSSNLTPPGGLTAVDKTFLDNWSLAEFRCKGADIILFLSLVLTLCVLSFTTILLPPTRPIVIKDVREALHIREEFGHIEWVRCNETFSSKHKEAISYTHNVVSSVDYHRRLLDKTCRALIYSGDHDMIVPYVGTLSWIESLNLPVVDDWRPWFVDKQVAGYTMKYLNDNYSLTFASVKGGGHTAPSYKPKECLSMFMRWLADDTL</sequence>
<evidence type="ECO:0000313" key="12">
    <source>
        <dbReference type="Proteomes" id="UP000245207"/>
    </source>
</evidence>
<keyword evidence="5 10" id="KW-0732">Signal</keyword>
<dbReference type="Gene3D" id="3.40.50.1820">
    <property type="entry name" value="alpha/beta hydrolase"/>
    <property type="match status" value="1"/>
</dbReference>
<feature type="signal peptide" evidence="10">
    <location>
        <begin position="1"/>
        <end position="31"/>
    </location>
</feature>
<keyword evidence="6" id="KW-0378">Hydrolase</keyword>
<dbReference type="PANTHER" id="PTHR11802">
    <property type="entry name" value="SERINE PROTEASE FAMILY S10 SERINE CARBOXYPEPTIDASE"/>
    <property type="match status" value="1"/>
</dbReference>
<organism evidence="11 12">
    <name type="scientific">Artemisia annua</name>
    <name type="common">Sweet wormwood</name>
    <dbReference type="NCBI Taxonomy" id="35608"/>
    <lineage>
        <taxon>Eukaryota</taxon>
        <taxon>Viridiplantae</taxon>
        <taxon>Streptophyta</taxon>
        <taxon>Embryophyta</taxon>
        <taxon>Tracheophyta</taxon>
        <taxon>Spermatophyta</taxon>
        <taxon>Magnoliopsida</taxon>
        <taxon>eudicotyledons</taxon>
        <taxon>Gunneridae</taxon>
        <taxon>Pentapetalae</taxon>
        <taxon>asterids</taxon>
        <taxon>campanulids</taxon>
        <taxon>Asterales</taxon>
        <taxon>Asteraceae</taxon>
        <taxon>Asteroideae</taxon>
        <taxon>Anthemideae</taxon>
        <taxon>Artemisiinae</taxon>
        <taxon>Artemisia</taxon>
    </lineage>
</organism>
<gene>
    <name evidence="11" type="ORF">CTI12_AA166230</name>
</gene>
<dbReference type="EMBL" id="PKPP01001535">
    <property type="protein sequence ID" value="PWA81911.1"/>
    <property type="molecule type" value="Genomic_DNA"/>
</dbReference>
<evidence type="ECO:0000256" key="9">
    <source>
        <dbReference type="SAM" id="Phobius"/>
    </source>
</evidence>
<evidence type="ECO:0000256" key="2">
    <source>
        <dbReference type="ARBA" id="ARBA00009431"/>
    </source>
</evidence>
<dbReference type="InterPro" id="IPR001563">
    <property type="entry name" value="Peptidase_S10"/>
</dbReference>
<evidence type="ECO:0000256" key="3">
    <source>
        <dbReference type="ARBA" id="ARBA00022645"/>
    </source>
</evidence>
<dbReference type="OrthoDB" id="443318at2759"/>
<accession>A0A2U1P833</accession>